<evidence type="ECO:0000313" key="3">
    <source>
        <dbReference type="Proteomes" id="UP000326757"/>
    </source>
</evidence>
<feature type="compositionally biased region" description="Pro residues" evidence="1">
    <location>
        <begin position="1"/>
        <end position="37"/>
    </location>
</feature>
<comment type="caution">
    <text evidence="2">The sequence shown here is derived from an EMBL/GenBank/DDBJ whole genome shotgun (WGS) entry which is preliminary data.</text>
</comment>
<sequence length="311" mass="35548">MNNIIPGPPPPPPGGYPPLRSLPPQPPYALGGPPPLSLSPLSSRAPSNPPYNPTLNFEPHEISDPLEFYMGRRHITATSSDRIDPNRTVYRLKIHKPSIFDYISNPTIRSIIEYLVGFFPSVKAIYPEWFLPPTVILKKRKLDWDDEFEAEKPMCHHLKPLQGNFIPKFYGEAIYDESPALVLSEICGQRLHNVDFYTRPEADDPIFEAKVEEVFKALTEYGAIHGDPELHNIFEVEDRVMVIDFEQAELGSRIWEGSTNKGNREYLMREFQRARGGTEFILADCERVMKESIEQTKCKSQDDLYVEICAD</sequence>
<proteinExistence type="predicted"/>
<gene>
    <name evidence="2" type="ORF">EYC80_005567</name>
</gene>
<dbReference type="SUPFAM" id="SSF56112">
    <property type="entry name" value="Protein kinase-like (PK-like)"/>
    <property type="match status" value="1"/>
</dbReference>
<evidence type="ECO:0000256" key="1">
    <source>
        <dbReference type="SAM" id="MobiDB-lite"/>
    </source>
</evidence>
<protein>
    <recommendedName>
        <fullName evidence="4">Protein kinase domain-containing protein</fullName>
    </recommendedName>
</protein>
<organism evidence="2 3">
    <name type="scientific">Monilinia laxa</name>
    <name type="common">Brown rot fungus</name>
    <name type="synonym">Sclerotinia laxa</name>
    <dbReference type="NCBI Taxonomy" id="61186"/>
    <lineage>
        <taxon>Eukaryota</taxon>
        <taxon>Fungi</taxon>
        <taxon>Dikarya</taxon>
        <taxon>Ascomycota</taxon>
        <taxon>Pezizomycotina</taxon>
        <taxon>Leotiomycetes</taxon>
        <taxon>Helotiales</taxon>
        <taxon>Sclerotiniaceae</taxon>
        <taxon>Monilinia</taxon>
    </lineage>
</organism>
<dbReference type="OrthoDB" id="3559253at2759"/>
<accession>A0A5N6KE97</accession>
<dbReference type="AlphaFoldDB" id="A0A5N6KE97"/>
<dbReference type="Proteomes" id="UP000326757">
    <property type="component" value="Unassembled WGS sequence"/>
</dbReference>
<feature type="region of interest" description="Disordered" evidence="1">
    <location>
        <begin position="1"/>
        <end position="56"/>
    </location>
</feature>
<evidence type="ECO:0008006" key="4">
    <source>
        <dbReference type="Google" id="ProtNLM"/>
    </source>
</evidence>
<evidence type="ECO:0000313" key="2">
    <source>
        <dbReference type="EMBL" id="KAB8302116.1"/>
    </source>
</evidence>
<name>A0A5N6KE97_MONLA</name>
<dbReference type="InterPro" id="IPR011009">
    <property type="entry name" value="Kinase-like_dom_sf"/>
</dbReference>
<dbReference type="EMBL" id="VIGI01000003">
    <property type="protein sequence ID" value="KAB8302116.1"/>
    <property type="molecule type" value="Genomic_DNA"/>
</dbReference>
<reference evidence="2 3" key="1">
    <citation type="submission" date="2019-06" db="EMBL/GenBank/DDBJ databases">
        <title>Genome Sequence of the Brown Rot Fungal Pathogen Monilinia laxa.</title>
        <authorList>
            <person name="De Miccolis Angelini R.M."/>
            <person name="Landi L."/>
            <person name="Abate D."/>
            <person name="Pollastro S."/>
            <person name="Romanazzi G."/>
            <person name="Faretra F."/>
        </authorList>
    </citation>
    <scope>NUCLEOTIDE SEQUENCE [LARGE SCALE GENOMIC DNA]</scope>
    <source>
        <strain evidence="2 3">Mlax316</strain>
    </source>
</reference>
<keyword evidence="3" id="KW-1185">Reference proteome</keyword>